<dbReference type="PROSITE" id="PS50294">
    <property type="entry name" value="WD_REPEATS_REGION"/>
    <property type="match status" value="2"/>
</dbReference>
<dbReference type="PANTHER" id="PTHR45048:SF1">
    <property type="entry name" value="WD REPEAT-CONTAINING PROTEIN 88"/>
    <property type="match status" value="1"/>
</dbReference>
<evidence type="ECO:0000256" key="1">
    <source>
        <dbReference type="ARBA" id="ARBA00022574"/>
    </source>
</evidence>
<dbReference type="PANTHER" id="PTHR45048">
    <property type="match status" value="1"/>
</dbReference>
<proteinExistence type="predicted"/>
<evidence type="ECO:0000256" key="3">
    <source>
        <dbReference type="PROSITE-ProRule" id="PRU00221"/>
    </source>
</evidence>
<evidence type="ECO:0000256" key="2">
    <source>
        <dbReference type="ARBA" id="ARBA00022737"/>
    </source>
</evidence>
<dbReference type="InterPro" id="IPR001680">
    <property type="entry name" value="WD40_rpt"/>
</dbReference>
<dbReference type="InterPro" id="IPR015943">
    <property type="entry name" value="WD40/YVTN_repeat-like_dom_sf"/>
</dbReference>
<organism evidence="4 5">
    <name type="scientific">Saccoglossus kowalevskii</name>
    <name type="common">Acorn worm</name>
    <dbReference type="NCBI Taxonomy" id="10224"/>
    <lineage>
        <taxon>Eukaryota</taxon>
        <taxon>Metazoa</taxon>
        <taxon>Hemichordata</taxon>
        <taxon>Enteropneusta</taxon>
        <taxon>Harrimaniidae</taxon>
        <taxon>Saccoglossus</taxon>
    </lineage>
</organism>
<dbReference type="Proteomes" id="UP000694865">
    <property type="component" value="Unplaced"/>
</dbReference>
<dbReference type="Pfam" id="PF00400">
    <property type="entry name" value="WD40"/>
    <property type="match status" value="2"/>
</dbReference>
<keyword evidence="1 3" id="KW-0853">WD repeat</keyword>
<gene>
    <name evidence="5" type="primary">LOC102806393</name>
</gene>
<dbReference type="GeneID" id="102806393"/>
<dbReference type="RefSeq" id="XP_006814155.1">
    <property type="nucleotide sequence ID" value="XM_006814092.1"/>
</dbReference>
<dbReference type="Gene3D" id="2.130.10.10">
    <property type="entry name" value="YVTN repeat-like/Quinoprotein amine dehydrogenase"/>
    <property type="match status" value="1"/>
</dbReference>
<keyword evidence="4" id="KW-1185">Reference proteome</keyword>
<feature type="repeat" description="WD" evidence="3">
    <location>
        <begin position="18"/>
        <end position="53"/>
    </location>
</feature>
<accession>A0ABM0M2B4</accession>
<dbReference type="PROSITE" id="PS00678">
    <property type="entry name" value="WD_REPEATS_1"/>
    <property type="match status" value="2"/>
</dbReference>
<dbReference type="InterPro" id="IPR036322">
    <property type="entry name" value="WD40_repeat_dom_sf"/>
</dbReference>
<sequence length="163" mass="18038">MWDISTGMFRSEGPVTLNKGHEGSISSCQFSQDGSLLVSGSYDQTAAVWDADSCILKLSLKGHMDWVCGVDISADMKWILSGSRDKTVRLWNIEDSDNIPLVMENKRSMGLKIVKCGTCGKPFSISQLEDPSEFKVCVFCRLHKGRPLSHMTSIATDEDVPEM</sequence>
<dbReference type="PROSITE" id="PS50082">
    <property type="entry name" value="WD_REPEATS_2"/>
    <property type="match status" value="2"/>
</dbReference>
<keyword evidence="2" id="KW-0677">Repeat</keyword>
<feature type="repeat" description="WD" evidence="3">
    <location>
        <begin position="60"/>
        <end position="101"/>
    </location>
</feature>
<dbReference type="SMART" id="SM00320">
    <property type="entry name" value="WD40"/>
    <property type="match status" value="2"/>
</dbReference>
<protein>
    <submittedName>
        <fullName evidence="5">WD repeat-containing protein 88-like</fullName>
    </submittedName>
</protein>
<dbReference type="SUPFAM" id="SSF50978">
    <property type="entry name" value="WD40 repeat-like"/>
    <property type="match status" value="1"/>
</dbReference>
<dbReference type="InterPro" id="IPR019775">
    <property type="entry name" value="WD40_repeat_CS"/>
</dbReference>
<evidence type="ECO:0000313" key="5">
    <source>
        <dbReference type="RefSeq" id="XP_006814155.1"/>
    </source>
</evidence>
<reference evidence="5" key="1">
    <citation type="submission" date="2025-08" db="UniProtKB">
        <authorList>
            <consortium name="RefSeq"/>
        </authorList>
    </citation>
    <scope>IDENTIFICATION</scope>
    <source>
        <tissue evidence="5">Testes</tissue>
    </source>
</reference>
<evidence type="ECO:0000313" key="4">
    <source>
        <dbReference type="Proteomes" id="UP000694865"/>
    </source>
</evidence>
<name>A0ABM0M2B4_SACKO</name>